<proteinExistence type="predicted"/>
<keyword evidence="1" id="KW-0812">Transmembrane</keyword>
<dbReference type="HOGENOM" id="CLU_057751_1_0_1"/>
<organism evidence="2 3">
    <name type="scientific">Suillus luteus UH-Slu-Lm8-n1</name>
    <dbReference type="NCBI Taxonomy" id="930992"/>
    <lineage>
        <taxon>Eukaryota</taxon>
        <taxon>Fungi</taxon>
        <taxon>Dikarya</taxon>
        <taxon>Basidiomycota</taxon>
        <taxon>Agaricomycotina</taxon>
        <taxon>Agaricomycetes</taxon>
        <taxon>Agaricomycetidae</taxon>
        <taxon>Boletales</taxon>
        <taxon>Suillineae</taxon>
        <taxon>Suillaceae</taxon>
        <taxon>Suillus</taxon>
    </lineage>
</organism>
<evidence type="ECO:0000313" key="2">
    <source>
        <dbReference type="EMBL" id="KIK38474.1"/>
    </source>
</evidence>
<feature type="transmembrane region" description="Helical" evidence="1">
    <location>
        <begin position="103"/>
        <end position="122"/>
    </location>
</feature>
<feature type="transmembrane region" description="Helical" evidence="1">
    <location>
        <begin position="143"/>
        <end position="164"/>
    </location>
</feature>
<accession>A0A0D0AK31</accession>
<dbReference type="Proteomes" id="UP000054485">
    <property type="component" value="Unassembled WGS sequence"/>
</dbReference>
<keyword evidence="1" id="KW-0472">Membrane</keyword>
<sequence>MVQNNDRNSCTIVSYIQDWMPIFVIVILGVVMIIRLHAMYQGSKKILAFLTAILLALAITTGVLLAIAESYAQWKEFILCGTYQCMYSLEGDLPLLIGTDWKFVTGLTWEVITLCLAVWIAIKHFRQLQQQSTGWTVKDCFAVLIKTHVLYFAAFAVISCFAFGGLSPNMSNVPYTPGIEVYNGFYQIITLMQLFVLGPRLILSVRAYYAQVLANFDSQGTAMTTIAFQEPERIRESTGSVV</sequence>
<dbReference type="OrthoDB" id="2678614at2759"/>
<evidence type="ECO:0000256" key="1">
    <source>
        <dbReference type="SAM" id="Phobius"/>
    </source>
</evidence>
<evidence type="ECO:0000313" key="3">
    <source>
        <dbReference type="Proteomes" id="UP000054485"/>
    </source>
</evidence>
<protein>
    <submittedName>
        <fullName evidence="2">Uncharacterized protein</fullName>
    </submittedName>
</protein>
<dbReference type="EMBL" id="KN835391">
    <property type="protein sequence ID" value="KIK38474.1"/>
    <property type="molecule type" value="Genomic_DNA"/>
</dbReference>
<name>A0A0D0AK31_9AGAM</name>
<reference evidence="3" key="2">
    <citation type="submission" date="2015-01" db="EMBL/GenBank/DDBJ databases">
        <title>Evolutionary Origins and Diversification of the Mycorrhizal Mutualists.</title>
        <authorList>
            <consortium name="DOE Joint Genome Institute"/>
            <consortium name="Mycorrhizal Genomics Consortium"/>
            <person name="Kohler A."/>
            <person name="Kuo A."/>
            <person name="Nagy L.G."/>
            <person name="Floudas D."/>
            <person name="Copeland A."/>
            <person name="Barry K.W."/>
            <person name="Cichocki N."/>
            <person name="Veneault-Fourrey C."/>
            <person name="LaButti K."/>
            <person name="Lindquist E.A."/>
            <person name="Lipzen A."/>
            <person name="Lundell T."/>
            <person name="Morin E."/>
            <person name="Murat C."/>
            <person name="Riley R."/>
            <person name="Ohm R."/>
            <person name="Sun H."/>
            <person name="Tunlid A."/>
            <person name="Henrissat B."/>
            <person name="Grigoriev I.V."/>
            <person name="Hibbett D.S."/>
            <person name="Martin F."/>
        </authorList>
    </citation>
    <scope>NUCLEOTIDE SEQUENCE [LARGE SCALE GENOMIC DNA]</scope>
    <source>
        <strain evidence="3">UH-Slu-Lm8-n1</strain>
    </source>
</reference>
<keyword evidence="1" id="KW-1133">Transmembrane helix</keyword>
<feature type="transmembrane region" description="Helical" evidence="1">
    <location>
        <begin position="46"/>
        <end position="68"/>
    </location>
</feature>
<dbReference type="InParanoid" id="A0A0D0AK31"/>
<reference evidence="2 3" key="1">
    <citation type="submission" date="2014-04" db="EMBL/GenBank/DDBJ databases">
        <authorList>
            <consortium name="DOE Joint Genome Institute"/>
            <person name="Kuo A."/>
            <person name="Ruytinx J."/>
            <person name="Rineau F."/>
            <person name="Colpaert J."/>
            <person name="Kohler A."/>
            <person name="Nagy L.G."/>
            <person name="Floudas D."/>
            <person name="Copeland A."/>
            <person name="Barry K.W."/>
            <person name="Cichocki N."/>
            <person name="Veneault-Fourrey C."/>
            <person name="LaButti K."/>
            <person name="Lindquist E.A."/>
            <person name="Lipzen A."/>
            <person name="Lundell T."/>
            <person name="Morin E."/>
            <person name="Murat C."/>
            <person name="Sun H."/>
            <person name="Tunlid A."/>
            <person name="Henrissat B."/>
            <person name="Grigoriev I.V."/>
            <person name="Hibbett D.S."/>
            <person name="Martin F."/>
            <person name="Nordberg H.P."/>
            <person name="Cantor M.N."/>
            <person name="Hua S.X."/>
        </authorList>
    </citation>
    <scope>NUCLEOTIDE SEQUENCE [LARGE SCALE GENOMIC DNA]</scope>
    <source>
        <strain evidence="2 3">UH-Slu-Lm8-n1</strain>
    </source>
</reference>
<dbReference type="AlphaFoldDB" id="A0A0D0AK31"/>
<feature type="transmembrane region" description="Helical" evidence="1">
    <location>
        <begin position="184"/>
        <end position="203"/>
    </location>
</feature>
<gene>
    <name evidence="2" type="ORF">CY34DRAFT_393069</name>
</gene>
<feature type="transmembrane region" description="Helical" evidence="1">
    <location>
        <begin position="12"/>
        <end position="34"/>
    </location>
</feature>
<keyword evidence="3" id="KW-1185">Reference proteome</keyword>